<dbReference type="GO" id="GO:0022857">
    <property type="term" value="F:transmembrane transporter activity"/>
    <property type="evidence" value="ECO:0007669"/>
    <property type="project" value="InterPro"/>
</dbReference>
<keyword evidence="4 8" id="KW-0812">Transmembrane</keyword>
<sequence length="112" mass="11919">MSLIVDFNWILLIFGIVFEVFGTISMKLSDGFTKIIPIIAMLSFYAVGLSLLAMALKTIDVSVAYAIWSGLGTALIAIIGIMWFKEPASMVKILSVALIVIGVVGLNVGGGH</sequence>
<dbReference type="Proteomes" id="UP000030428">
    <property type="component" value="Unassembled WGS sequence"/>
</dbReference>
<dbReference type="AlphaFoldDB" id="A0A4E0QN94"/>
<dbReference type="PANTHER" id="PTHR30561">
    <property type="entry name" value="SMR FAMILY PROTON-DEPENDENT DRUG EFFLUX TRANSPORTER SUGE"/>
    <property type="match status" value="1"/>
</dbReference>
<dbReference type="InterPro" id="IPR000390">
    <property type="entry name" value="Small_drug/metabolite_transptr"/>
</dbReference>
<evidence type="ECO:0000256" key="6">
    <source>
        <dbReference type="ARBA" id="ARBA00023136"/>
    </source>
</evidence>
<protein>
    <submittedName>
        <fullName evidence="10">Membrane protein</fullName>
    </submittedName>
</protein>
<feature type="transmembrane region" description="Helical" evidence="9">
    <location>
        <begin position="90"/>
        <end position="109"/>
    </location>
</feature>
<evidence type="ECO:0000256" key="2">
    <source>
        <dbReference type="ARBA" id="ARBA00022448"/>
    </source>
</evidence>
<keyword evidence="3" id="KW-1003">Cell membrane</keyword>
<evidence type="ECO:0000313" key="11">
    <source>
        <dbReference type="Proteomes" id="UP000030428"/>
    </source>
</evidence>
<feature type="transmembrane region" description="Helical" evidence="9">
    <location>
        <begin position="7"/>
        <end position="29"/>
    </location>
</feature>
<evidence type="ECO:0000313" key="10">
    <source>
        <dbReference type="EMBL" id="TGO02378.1"/>
    </source>
</evidence>
<dbReference type="InterPro" id="IPR045324">
    <property type="entry name" value="Small_multidrug_res"/>
</dbReference>
<dbReference type="EMBL" id="JSZA02000148">
    <property type="protein sequence ID" value="TGO02378.1"/>
    <property type="molecule type" value="Genomic_DNA"/>
</dbReference>
<keyword evidence="11" id="KW-1185">Reference proteome</keyword>
<feature type="transmembrane region" description="Helical" evidence="9">
    <location>
        <begin position="63"/>
        <end position="84"/>
    </location>
</feature>
<dbReference type="Gene3D" id="1.10.3730.20">
    <property type="match status" value="1"/>
</dbReference>
<gene>
    <name evidence="10" type="ORF">PN36_25980</name>
</gene>
<keyword evidence="6 9" id="KW-0472">Membrane</keyword>
<evidence type="ECO:0000256" key="3">
    <source>
        <dbReference type="ARBA" id="ARBA00022475"/>
    </source>
</evidence>
<evidence type="ECO:0000256" key="5">
    <source>
        <dbReference type="ARBA" id="ARBA00022989"/>
    </source>
</evidence>
<dbReference type="FunFam" id="1.10.3730.20:FF:000001">
    <property type="entry name" value="Quaternary ammonium compound resistance transporter SugE"/>
    <property type="match status" value="1"/>
</dbReference>
<dbReference type="SUPFAM" id="SSF103481">
    <property type="entry name" value="Multidrug resistance efflux transporter EmrE"/>
    <property type="match status" value="1"/>
</dbReference>
<dbReference type="PANTHER" id="PTHR30561:SF1">
    <property type="entry name" value="MULTIDRUG TRANSPORTER EMRE"/>
    <property type="match status" value="1"/>
</dbReference>
<evidence type="ECO:0000256" key="7">
    <source>
        <dbReference type="ARBA" id="ARBA00038032"/>
    </source>
</evidence>
<evidence type="ECO:0000256" key="1">
    <source>
        <dbReference type="ARBA" id="ARBA00004651"/>
    </source>
</evidence>
<dbReference type="GO" id="GO:0005886">
    <property type="term" value="C:plasma membrane"/>
    <property type="evidence" value="ECO:0007669"/>
    <property type="project" value="UniProtKB-SubCell"/>
</dbReference>
<keyword evidence="5 9" id="KW-1133">Transmembrane helix</keyword>
<dbReference type="Pfam" id="PF00893">
    <property type="entry name" value="Multi_Drug_Res"/>
    <property type="match status" value="1"/>
</dbReference>
<comment type="caution">
    <text evidence="10">The sequence shown here is derived from an EMBL/GenBank/DDBJ whole genome shotgun (WGS) entry which is preliminary data.</text>
</comment>
<keyword evidence="2" id="KW-0813">Transport</keyword>
<comment type="similarity">
    <text evidence="7 8">Belongs to the drug/metabolite transporter (DMT) superfamily. Small multidrug resistance (SMR) (TC 2.A.7.1) family.</text>
</comment>
<reference evidence="10 11" key="1">
    <citation type="journal article" date="2016" name="Front. Microbiol.">
        <title>Single-Cell (Meta-)Genomics of a Dimorphic Candidatus Thiomargarita nelsonii Reveals Genomic Plasticity.</title>
        <authorList>
            <person name="Flood B.E."/>
            <person name="Fliss P."/>
            <person name="Jones D.S."/>
            <person name="Dick G.J."/>
            <person name="Jain S."/>
            <person name="Kaster A.K."/>
            <person name="Winkel M."/>
            <person name="Mussmann M."/>
            <person name="Bailey J."/>
        </authorList>
    </citation>
    <scope>NUCLEOTIDE SEQUENCE [LARGE SCALE GENOMIC DNA]</scope>
    <source>
        <strain evidence="10">Hydrate Ridge</strain>
    </source>
</reference>
<evidence type="ECO:0000256" key="8">
    <source>
        <dbReference type="RuleBase" id="RU003942"/>
    </source>
</evidence>
<dbReference type="InterPro" id="IPR037185">
    <property type="entry name" value="EmrE-like"/>
</dbReference>
<organism evidence="10 11">
    <name type="scientific">Candidatus Thiomargarita nelsonii</name>
    <dbReference type="NCBI Taxonomy" id="1003181"/>
    <lineage>
        <taxon>Bacteria</taxon>
        <taxon>Pseudomonadati</taxon>
        <taxon>Pseudomonadota</taxon>
        <taxon>Gammaproteobacteria</taxon>
        <taxon>Thiotrichales</taxon>
        <taxon>Thiotrichaceae</taxon>
        <taxon>Thiomargarita</taxon>
    </lineage>
</organism>
<feature type="transmembrane region" description="Helical" evidence="9">
    <location>
        <begin position="35"/>
        <end position="56"/>
    </location>
</feature>
<evidence type="ECO:0000256" key="9">
    <source>
        <dbReference type="SAM" id="Phobius"/>
    </source>
</evidence>
<comment type="subcellular location">
    <subcellularLocation>
        <location evidence="1 8">Cell membrane</location>
        <topology evidence="1 8">Multi-pass membrane protein</topology>
    </subcellularLocation>
</comment>
<proteinExistence type="inferred from homology"/>
<accession>A0A4E0QN94</accession>
<evidence type="ECO:0000256" key="4">
    <source>
        <dbReference type="ARBA" id="ARBA00022692"/>
    </source>
</evidence>
<dbReference type="GO" id="GO:1990961">
    <property type="term" value="P:xenobiotic detoxification by transmembrane export across the plasma membrane"/>
    <property type="evidence" value="ECO:0007669"/>
    <property type="project" value="UniProtKB-ARBA"/>
</dbReference>
<name>A0A4E0QN94_9GAMM</name>